<dbReference type="PANTHER" id="PTHR10605">
    <property type="entry name" value="HEPARAN SULFATE SULFOTRANSFERASE"/>
    <property type="match status" value="1"/>
</dbReference>
<dbReference type="AlphaFoldDB" id="A0A075GMB6"/>
<name>A0A075GMB6_9EURY</name>
<organism evidence="2">
    <name type="scientific">uncultured marine group II/III euryarchaeote KM3_172_F11</name>
    <dbReference type="NCBI Taxonomy" id="1457929"/>
    <lineage>
        <taxon>Archaea</taxon>
        <taxon>Methanobacteriati</taxon>
        <taxon>Methanobacteriota</taxon>
        <taxon>environmental samples</taxon>
    </lineage>
</organism>
<reference evidence="2" key="1">
    <citation type="journal article" date="2014" name="Genome Biol. Evol.">
        <title>Pangenome evidence for extensive interdomain horizontal transfer affecting lineage core and shell genes in uncultured planktonic thaumarchaeota and euryarchaeota.</title>
        <authorList>
            <person name="Deschamps P."/>
            <person name="Zivanovic Y."/>
            <person name="Moreira D."/>
            <person name="Rodriguez-Valera F."/>
            <person name="Lopez-Garcia P."/>
        </authorList>
    </citation>
    <scope>NUCLEOTIDE SEQUENCE</scope>
</reference>
<accession>A0A075GMB6</accession>
<evidence type="ECO:0000313" key="2">
    <source>
        <dbReference type="EMBL" id="AIF04255.1"/>
    </source>
</evidence>
<dbReference type="EMBL" id="KF900703">
    <property type="protein sequence ID" value="AIF04255.1"/>
    <property type="molecule type" value="Genomic_DNA"/>
</dbReference>
<evidence type="ECO:0000256" key="1">
    <source>
        <dbReference type="ARBA" id="ARBA00022679"/>
    </source>
</evidence>
<dbReference type="Gene3D" id="3.40.50.300">
    <property type="entry name" value="P-loop containing nucleotide triphosphate hydrolases"/>
    <property type="match status" value="1"/>
</dbReference>
<dbReference type="InterPro" id="IPR037359">
    <property type="entry name" value="NST/OST"/>
</dbReference>
<sequence length="296" mass="32494">MEGVLSVVPEVGAFLLGAPKCGTTWLADALSQHPGVCVSDPKEPNIVASHKGTFPRDDSEPDWEAYSGCFSSGGVRIDCSVHALACPVAPSRVARFWPEARLVVCLREPVSRTISHWNMILDTGEDAEFGEDWSNFEVAWADSRLNCDTLYGASVTRWLEYFGRDSILLIEANRMRHEPVAVLAEVCAHLGVDEYAFDLDAVHNANTAADRRPITFFGRIFRFTASLLPGFLKGPIVRRLQARGTNVYKMPVLSSEAPEKRVISDAQRALLAEQVNADLTLLEGATGFDASGWRIA</sequence>
<dbReference type="PANTHER" id="PTHR10605:SF56">
    <property type="entry name" value="BIFUNCTIONAL HEPARAN SULFATE N-DEACETYLASE_N-SULFOTRANSFERASE"/>
    <property type="match status" value="1"/>
</dbReference>
<protein>
    <submittedName>
        <fullName evidence="2">Sulfotransferase</fullName>
    </submittedName>
</protein>
<dbReference type="InterPro" id="IPR027417">
    <property type="entry name" value="P-loop_NTPase"/>
</dbReference>
<dbReference type="SUPFAM" id="SSF52540">
    <property type="entry name" value="P-loop containing nucleoside triphosphate hydrolases"/>
    <property type="match status" value="1"/>
</dbReference>
<proteinExistence type="predicted"/>
<keyword evidence="1 2" id="KW-0808">Transferase</keyword>
<dbReference type="GO" id="GO:0008146">
    <property type="term" value="F:sulfotransferase activity"/>
    <property type="evidence" value="ECO:0007669"/>
    <property type="project" value="InterPro"/>
</dbReference>